<dbReference type="RefSeq" id="XP_024947673.1">
    <property type="nucleotide sequence ID" value="XM_025091905.1"/>
</dbReference>
<keyword evidence="11" id="KW-1185">Reference proteome</keyword>
<dbReference type="InterPro" id="IPR014311">
    <property type="entry name" value="Guanine_deaminase"/>
</dbReference>
<dbReference type="Gene3D" id="2.30.40.10">
    <property type="entry name" value="Urease, subunit C, domain 1"/>
    <property type="match status" value="1"/>
</dbReference>
<comment type="function">
    <text evidence="9">Catalyzes the hydrolytic deamination of guanine, producing xanthine and ammonia.</text>
</comment>
<comment type="similarity">
    <text evidence="2 9">Belongs to the metallo-dependent hydrolases superfamily. ATZ/TRZ family.</text>
</comment>
<dbReference type="GO" id="GO:0008892">
    <property type="term" value="F:guanine deaminase activity"/>
    <property type="evidence" value="ECO:0007669"/>
    <property type="project" value="UniProtKB-UniRule"/>
</dbReference>
<name>A0AAJ7CFG0_CEPCN</name>
<evidence type="ECO:0000256" key="7">
    <source>
        <dbReference type="ARBA" id="ARBA00022833"/>
    </source>
</evidence>
<comment type="cofactor">
    <cofactor evidence="9">
        <name>Zn(2+)</name>
        <dbReference type="ChEBI" id="CHEBI:29105"/>
    </cofactor>
    <text evidence="9">Binds 1 zinc ion per subunit.</text>
</comment>
<evidence type="ECO:0000256" key="3">
    <source>
        <dbReference type="ARBA" id="ARBA00012781"/>
    </source>
</evidence>
<evidence type="ECO:0000313" key="14">
    <source>
        <dbReference type="RefSeq" id="XP_024947672.1"/>
    </source>
</evidence>
<evidence type="ECO:0000256" key="2">
    <source>
        <dbReference type="ARBA" id="ARBA00006745"/>
    </source>
</evidence>
<dbReference type="Gene3D" id="3.20.20.140">
    <property type="entry name" value="Metal-dependent hydrolases"/>
    <property type="match status" value="1"/>
</dbReference>
<dbReference type="EC" id="3.5.4.3" evidence="3 9"/>
<dbReference type="InterPro" id="IPR032466">
    <property type="entry name" value="Metal_Hydrolase"/>
</dbReference>
<evidence type="ECO:0000256" key="5">
    <source>
        <dbReference type="ARBA" id="ARBA00022723"/>
    </source>
</evidence>
<dbReference type="GO" id="GO:0006147">
    <property type="term" value="P:guanine catabolic process"/>
    <property type="evidence" value="ECO:0007669"/>
    <property type="project" value="UniProtKB-UniRule"/>
</dbReference>
<dbReference type="InterPro" id="IPR051607">
    <property type="entry name" value="Metallo-dep_hydrolases"/>
</dbReference>
<dbReference type="PANTHER" id="PTHR11271:SF6">
    <property type="entry name" value="GUANINE DEAMINASE"/>
    <property type="match status" value="1"/>
</dbReference>
<protein>
    <recommendedName>
        <fullName evidence="4 9">Guanine deaminase</fullName>
        <shortName evidence="9">Guanase</shortName>
        <ecNumber evidence="3 9">3.5.4.3</ecNumber>
    </recommendedName>
    <alternativeName>
        <fullName evidence="9">Guanine aminohydrolase</fullName>
    </alternativeName>
</protein>
<dbReference type="PANTHER" id="PTHR11271">
    <property type="entry name" value="GUANINE DEAMINASE"/>
    <property type="match status" value="1"/>
</dbReference>
<dbReference type="SUPFAM" id="SSF51338">
    <property type="entry name" value="Composite domain of metallo-dependent hydrolases"/>
    <property type="match status" value="1"/>
</dbReference>
<dbReference type="GO" id="GO:0005829">
    <property type="term" value="C:cytosol"/>
    <property type="evidence" value="ECO:0007669"/>
    <property type="project" value="TreeGrafter"/>
</dbReference>
<evidence type="ECO:0000313" key="13">
    <source>
        <dbReference type="RefSeq" id="XP_015609582.1"/>
    </source>
</evidence>
<dbReference type="Pfam" id="PF01979">
    <property type="entry name" value="Amidohydro_1"/>
    <property type="match status" value="1"/>
</dbReference>
<evidence type="ECO:0000256" key="4">
    <source>
        <dbReference type="ARBA" id="ARBA00014514"/>
    </source>
</evidence>
<keyword evidence="5 9" id="KW-0479">Metal-binding</keyword>
<comment type="catalytic activity">
    <reaction evidence="8 9">
        <text>guanine + H2O + H(+) = xanthine + NH4(+)</text>
        <dbReference type="Rhea" id="RHEA:14665"/>
        <dbReference type="ChEBI" id="CHEBI:15377"/>
        <dbReference type="ChEBI" id="CHEBI:15378"/>
        <dbReference type="ChEBI" id="CHEBI:16235"/>
        <dbReference type="ChEBI" id="CHEBI:17712"/>
        <dbReference type="ChEBI" id="CHEBI:28938"/>
        <dbReference type="EC" id="3.5.4.3"/>
    </reaction>
</comment>
<dbReference type="RefSeq" id="XP_024947672.1">
    <property type="nucleotide sequence ID" value="XM_025091904.1"/>
</dbReference>
<evidence type="ECO:0000313" key="11">
    <source>
        <dbReference type="Proteomes" id="UP000694920"/>
    </source>
</evidence>
<dbReference type="Proteomes" id="UP000694920">
    <property type="component" value="Unplaced"/>
</dbReference>
<proteinExistence type="inferred from homology"/>
<gene>
    <name evidence="12 13 14 15" type="primary">LOC107274696</name>
</gene>
<comment type="pathway">
    <text evidence="1 9">Purine metabolism; guanine degradation; xanthine from guanine: step 1/1.</text>
</comment>
<dbReference type="FunFam" id="3.20.20.140:FF:000022">
    <property type="entry name" value="Guanine deaminase"/>
    <property type="match status" value="1"/>
</dbReference>
<dbReference type="RefSeq" id="XP_015609582.1">
    <property type="nucleotide sequence ID" value="XM_015754096.2"/>
</dbReference>
<dbReference type="InterPro" id="IPR006680">
    <property type="entry name" value="Amidohydro-rel"/>
</dbReference>
<evidence type="ECO:0000259" key="10">
    <source>
        <dbReference type="Pfam" id="PF01979"/>
    </source>
</evidence>
<evidence type="ECO:0000256" key="8">
    <source>
        <dbReference type="ARBA" id="ARBA00051148"/>
    </source>
</evidence>
<feature type="domain" description="Amidohydrolase-related" evidence="10">
    <location>
        <begin position="59"/>
        <end position="428"/>
    </location>
</feature>
<evidence type="ECO:0000313" key="15">
    <source>
        <dbReference type="RefSeq" id="XP_024947673.1"/>
    </source>
</evidence>
<dbReference type="RefSeq" id="XP_015609581.1">
    <property type="nucleotide sequence ID" value="XM_015754095.2"/>
</dbReference>
<dbReference type="GeneID" id="107274696"/>
<reference evidence="12 13" key="1">
    <citation type="submission" date="2025-04" db="UniProtKB">
        <authorList>
            <consortium name="RefSeq"/>
        </authorList>
    </citation>
    <scope>IDENTIFICATION</scope>
</reference>
<evidence type="ECO:0000256" key="9">
    <source>
        <dbReference type="RuleBase" id="RU366009"/>
    </source>
</evidence>
<dbReference type="SUPFAM" id="SSF51556">
    <property type="entry name" value="Metallo-dependent hydrolases"/>
    <property type="match status" value="1"/>
</dbReference>
<dbReference type="GO" id="GO:0008270">
    <property type="term" value="F:zinc ion binding"/>
    <property type="evidence" value="ECO:0007669"/>
    <property type="project" value="UniProtKB-UniRule"/>
</dbReference>
<sequence length="429" mass="47434">MTRQLFVGPLIHSNENGQLIVTQRVAILVEDGKITTVMENPKPGDMTADYVTLLSAGQFLIPGFIDCHIHAAQFPNLGVGYDRGLLDWLETYTFPLEKHYSDHNFSEKVYDVVVKRTLTMGTTTACYFASLYGESSVILGQKAAQFGQRSLIGKVNMNVKRNDGYCETTEESIINTKKFITDINKIESPLVKPIITPRFALSCDMELMKELAKLAKKFDVHIQTHISENLDEIEAVRHLFKDYSSYSAVYDEAGLLTNKTILAHGIYLTDTELDLLNKRGTSVSHCPSSNTCLRSGLCDVKKLKSHGVKVGLGTDVSGGQSSSIIDAMRSALQVSNHIAIQTPGYEPLNYKDVFYLATLGGATALALDEHIGNLVPGKQFDALVIDLNVSTGPLDNLIEYTLEEKLQRLIYSGDDRNIVEVYVAGQRVK</sequence>
<keyword evidence="7 9" id="KW-0862">Zinc</keyword>
<dbReference type="NCBIfam" id="TIGR02967">
    <property type="entry name" value="guan_deamin"/>
    <property type="match status" value="1"/>
</dbReference>
<evidence type="ECO:0000256" key="1">
    <source>
        <dbReference type="ARBA" id="ARBA00004984"/>
    </source>
</evidence>
<dbReference type="AlphaFoldDB" id="A0AAJ7CFG0"/>
<dbReference type="InterPro" id="IPR011059">
    <property type="entry name" value="Metal-dep_hydrolase_composite"/>
</dbReference>
<organism evidence="11 13">
    <name type="scientific">Cephus cinctus</name>
    <name type="common">Wheat stem sawfly</name>
    <dbReference type="NCBI Taxonomy" id="211228"/>
    <lineage>
        <taxon>Eukaryota</taxon>
        <taxon>Metazoa</taxon>
        <taxon>Ecdysozoa</taxon>
        <taxon>Arthropoda</taxon>
        <taxon>Hexapoda</taxon>
        <taxon>Insecta</taxon>
        <taxon>Pterygota</taxon>
        <taxon>Neoptera</taxon>
        <taxon>Endopterygota</taxon>
        <taxon>Hymenoptera</taxon>
        <taxon>Cephoidea</taxon>
        <taxon>Cephidae</taxon>
        <taxon>Cephus</taxon>
    </lineage>
</organism>
<keyword evidence="6 9" id="KW-0378">Hydrolase</keyword>
<accession>A0AAJ7CFG0</accession>
<evidence type="ECO:0000313" key="12">
    <source>
        <dbReference type="RefSeq" id="XP_015609581.1"/>
    </source>
</evidence>
<evidence type="ECO:0000256" key="6">
    <source>
        <dbReference type="ARBA" id="ARBA00022801"/>
    </source>
</evidence>